<evidence type="ECO:0000259" key="2">
    <source>
        <dbReference type="Pfam" id="PF05239"/>
    </source>
</evidence>
<keyword evidence="4" id="KW-1185">Reference proteome</keyword>
<dbReference type="Gene3D" id="3.90.50.10">
    <property type="entry name" value="Photosynthetic Reaction Center, subunit H, domain 2"/>
    <property type="match status" value="2"/>
</dbReference>
<reference evidence="3 4" key="1">
    <citation type="submission" date="2021-03" db="EMBL/GenBank/DDBJ databases">
        <title>Geobacter metallireducens gen. nov. sp. nov., a microorganism capable of coupling the complete oxidation of organic compounds to the reduction of iron and other metals.</title>
        <authorList>
            <person name="Li Y."/>
        </authorList>
    </citation>
    <scope>NUCLEOTIDE SEQUENCE [LARGE SCALE GENOMIC DNA]</scope>
    <source>
        <strain evidence="3 4">Jerry-YX</strain>
    </source>
</reference>
<accession>A0ABX7Q5K7</accession>
<proteinExistence type="predicted"/>
<dbReference type="InterPro" id="IPR035923">
    <property type="entry name" value="TT1751-like_sf"/>
</dbReference>
<evidence type="ECO:0000259" key="1">
    <source>
        <dbReference type="Pfam" id="PF03625"/>
    </source>
</evidence>
<dbReference type="SUPFAM" id="SSF50346">
    <property type="entry name" value="PRC-barrel domain"/>
    <property type="match status" value="2"/>
</dbReference>
<protein>
    <submittedName>
        <fullName evidence="3">DUF302 domain-containing protein</fullName>
    </submittedName>
</protein>
<feature type="domain" description="PRC-barrel" evidence="2">
    <location>
        <begin position="144"/>
        <end position="213"/>
    </location>
</feature>
<dbReference type="RefSeq" id="WP_207164253.1">
    <property type="nucleotide sequence ID" value="NZ_CP071382.1"/>
</dbReference>
<dbReference type="PANTHER" id="PTHR38342:SF1">
    <property type="entry name" value="SLR5037 PROTEIN"/>
    <property type="match status" value="1"/>
</dbReference>
<dbReference type="InterPro" id="IPR011033">
    <property type="entry name" value="PRC_barrel-like_sf"/>
</dbReference>
<dbReference type="InterPro" id="IPR014747">
    <property type="entry name" value="Bac_photo_RC_H_C"/>
</dbReference>
<dbReference type="Proteomes" id="UP000663651">
    <property type="component" value="Chromosome"/>
</dbReference>
<dbReference type="Gene3D" id="3.30.310.70">
    <property type="entry name" value="TT1751-like domain"/>
    <property type="match status" value="1"/>
</dbReference>
<dbReference type="PANTHER" id="PTHR38342">
    <property type="entry name" value="SLR5037 PROTEIN"/>
    <property type="match status" value="1"/>
</dbReference>
<evidence type="ECO:0000313" key="4">
    <source>
        <dbReference type="Proteomes" id="UP000663651"/>
    </source>
</evidence>
<feature type="domain" description="PRC-barrel" evidence="2">
    <location>
        <begin position="19"/>
        <end position="76"/>
    </location>
</feature>
<feature type="domain" description="DUF302" evidence="1">
    <location>
        <begin position="290"/>
        <end position="352"/>
    </location>
</feature>
<dbReference type="Pfam" id="PF03625">
    <property type="entry name" value="DUF302"/>
    <property type="match status" value="1"/>
</dbReference>
<dbReference type="EMBL" id="CP071382">
    <property type="protein sequence ID" value="QSV46472.1"/>
    <property type="molecule type" value="Genomic_DNA"/>
</dbReference>
<sequence>MLCRAQTLKGYTLDSLDGAIGKVKEFYFDDQYWTIRYLVADTGNWLKERQVLISPYAMVAVNEEKQTIEINLTRKQIEDSPPLDSDKPVSRQFEDAYYGFYGWPMYWGGPNMWGAYPFIVYDPEKWREAVRSEKTWDPFLRSSHDVTGYHIQAADGGIGHVDDFIIDDETWAIRYLVIDTRNWWPGKKVLISPKWIERVSWIESKVFVNLPSEAIKQSPEYTDETLLTGDYETSLHIHYNRRAYWVDDPGGKEQATTMLIKLSTGKTVSEAAAALQAAVLANNFGVMQVHNLKETMAKKGVELARECLIIEVCQPHQAKTVLDQNIGISTALPCRISIYEEGGKTILATLKPTTLLAMFNAPQLAEVAQEVEDTIVKIMKEAAAV</sequence>
<evidence type="ECO:0000313" key="3">
    <source>
        <dbReference type="EMBL" id="QSV46472.1"/>
    </source>
</evidence>
<dbReference type="InterPro" id="IPR005180">
    <property type="entry name" value="DUF302"/>
</dbReference>
<name>A0ABX7Q5K7_9BACT</name>
<dbReference type="InterPro" id="IPR027275">
    <property type="entry name" value="PRC-brl_dom"/>
</dbReference>
<dbReference type="CDD" id="cd14797">
    <property type="entry name" value="DUF302"/>
    <property type="match status" value="1"/>
</dbReference>
<gene>
    <name evidence="3" type="ORF">JZM60_04115</name>
</gene>
<dbReference type="Pfam" id="PF05239">
    <property type="entry name" value="PRC"/>
    <property type="match status" value="2"/>
</dbReference>
<dbReference type="SUPFAM" id="SSF103247">
    <property type="entry name" value="TT1751-like"/>
    <property type="match status" value="1"/>
</dbReference>
<organism evidence="3 4">
    <name type="scientific">Geobacter benzoatilyticus</name>
    <dbReference type="NCBI Taxonomy" id="2815309"/>
    <lineage>
        <taxon>Bacteria</taxon>
        <taxon>Pseudomonadati</taxon>
        <taxon>Thermodesulfobacteriota</taxon>
        <taxon>Desulfuromonadia</taxon>
        <taxon>Geobacterales</taxon>
        <taxon>Geobacteraceae</taxon>
        <taxon>Geobacter</taxon>
    </lineage>
</organism>